<accession>S5TLK3</accession>
<dbReference type="eggNOG" id="COG1276">
    <property type="taxonomic scope" value="Bacteria"/>
</dbReference>
<dbReference type="Pfam" id="PF05425">
    <property type="entry name" value="CopD"/>
    <property type="match status" value="1"/>
</dbReference>
<feature type="transmembrane region" description="Helical" evidence="7">
    <location>
        <begin position="623"/>
        <end position="643"/>
    </location>
</feature>
<feature type="transmembrane region" description="Helical" evidence="7">
    <location>
        <begin position="538"/>
        <end position="558"/>
    </location>
</feature>
<name>S5TLK3_9CORY</name>
<feature type="transmembrane region" description="Helical" evidence="7">
    <location>
        <begin position="262"/>
        <end position="280"/>
    </location>
</feature>
<evidence type="ECO:0000313" key="9">
    <source>
        <dbReference type="EMBL" id="AGS35558.1"/>
    </source>
</evidence>
<comment type="subcellular location">
    <subcellularLocation>
        <location evidence="1">Cell membrane</location>
        <topology evidence="1">Multi-pass membrane protein</topology>
    </subcellularLocation>
</comment>
<feature type="region of interest" description="Disordered" evidence="6">
    <location>
        <begin position="672"/>
        <end position="713"/>
    </location>
</feature>
<dbReference type="Proteomes" id="UP000015388">
    <property type="component" value="Chromosome"/>
</dbReference>
<feature type="transmembrane region" description="Helical" evidence="7">
    <location>
        <begin position="71"/>
        <end position="93"/>
    </location>
</feature>
<feature type="transmembrane region" description="Helical" evidence="7">
    <location>
        <begin position="456"/>
        <end position="480"/>
    </location>
</feature>
<feature type="transmembrane region" description="Helical" evidence="7">
    <location>
        <begin position="192"/>
        <end position="212"/>
    </location>
</feature>
<protein>
    <recommendedName>
        <fullName evidence="8">Copper resistance protein D domain-containing protein</fullName>
    </recommendedName>
</protein>
<feature type="transmembrane region" description="Helical" evidence="7">
    <location>
        <begin position="570"/>
        <end position="591"/>
    </location>
</feature>
<evidence type="ECO:0000256" key="2">
    <source>
        <dbReference type="ARBA" id="ARBA00022475"/>
    </source>
</evidence>
<dbReference type="GO" id="GO:0005886">
    <property type="term" value="C:plasma membrane"/>
    <property type="evidence" value="ECO:0007669"/>
    <property type="project" value="UniProtKB-SubCell"/>
</dbReference>
<dbReference type="HOGENOM" id="CLU_016803_0_0_11"/>
<dbReference type="OrthoDB" id="5241646at2"/>
<dbReference type="STRING" id="1224163.B841_10430"/>
<dbReference type="PATRIC" id="fig|1224163.3.peg.2104"/>
<dbReference type="RefSeq" id="WP_020935491.1">
    <property type="nucleotide sequence ID" value="NC_021915.1"/>
</dbReference>
<dbReference type="InterPro" id="IPR008457">
    <property type="entry name" value="Cu-R_CopD_dom"/>
</dbReference>
<dbReference type="GO" id="GO:0006825">
    <property type="term" value="P:copper ion transport"/>
    <property type="evidence" value="ECO:0007669"/>
    <property type="project" value="InterPro"/>
</dbReference>
<evidence type="ECO:0000256" key="3">
    <source>
        <dbReference type="ARBA" id="ARBA00022692"/>
    </source>
</evidence>
<dbReference type="InterPro" id="IPR032694">
    <property type="entry name" value="CopC/D"/>
</dbReference>
<feature type="domain" description="Copper resistance protein D" evidence="8">
    <location>
        <begin position="255"/>
        <end position="347"/>
    </location>
</feature>
<feature type="transmembrane region" description="Helical" evidence="7">
    <location>
        <begin position="501"/>
        <end position="526"/>
    </location>
</feature>
<evidence type="ECO:0000256" key="5">
    <source>
        <dbReference type="ARBA" id="ARBA00023136"/>
    </source>
</evidence>
<dbReference type="KEGG" id="cmd:B841_10430"/>
<feature type="transmembrane region" description="Helical" evidence="7">
    <location>
        <begin position="167"/>
        <end position="185"/>
    </location>
</feature>
<gene>
    <name evidence="9" type="ORF">B841_10430</name>
</gene>
<dbReference type="PANTHER" id="PTHR34820">
    <property type="entry name" value="INNER MEMBRANE PROTEIN YEBZ"/>
    <property type="match status" value="1"/>
</dbReference>
<dbReference type="AlphaFoldDB" id="S5TLK3"/>
<dbReference type="eggNOG" id="COG3336">
    <property type="taxonomic scope" value="Bacteria"/>
</dbReference>
<evidence type="ECO:0000313" key="10">
    <source>
        <dbReference type="Proteomes" id="UP000015388"/>
    </source>
</evidence>
<feature type="transmembrane region" description="Helical" evidence="7">
    <location>
        <begin position="328"/>
        <end position="349"/>
    </location>
</feature>
<evidence type="ECO:0000256" key="7">
    <source>
        <dbReference type="SAM" id="Phobius"/>
    </source>
</evidence>
<feature type="transmembrane region" description="Helical" evidence="7">
    <location>
        <begin position="292"/>
        <end position="316"/>
    </location>
</feature>
<feature type="transmembrane region" description="Helical" evidence="7">
    <location>
        <begin position="26"/>
        <end position="46"/>
    </location>
</feature>
<proteinExistence type="predicted"/>
<evidence type="ECO:0000256" key="6">
    <source>
        <dbReference type="SAM" id="MobiDB-lite"/>
    </source>
</evidence>
<feature type="transmembrane region" description="Helical" evidence="7">
    <location>
        <begin position="114"/>
        <end position="138"/>
    </location>
</feature>
<feature type="transmembrane region" description="Helical" evidence="7">
    <location>
        <begin position="422"/>
        <end position="444"/>
    </location>
</feature>
<dbReference type="InterPro" id="IPR019108">
    <property type="entry name" value="Caa3_assmbl_CtaG-rel"/>
</dbReference>
<feature type="transmembrane region" description="Helical" evidence="7">
    <location>
        <begin position="224"/>
        <end position="242"/>
    </location>
</feature>
<dbReference type="Pfam" id="PF09678">
    <property type="entry name" value="Caa3_CtaG"/>
    <property type="match status" value="1"/>
</dbReference>
<keyword evidence="5 7" id="KW-0472">Membrane</keyword>
<evidence type="ECO:0000259" key="8">
    <source>
        <dbReference type="Pfam" id="PF05425"/>
    </source>
</evidence>
<keyword evidence="4 7" id="KW-1133">Transmembrane helix</keyword>
<keyword evidence="3 7" id="KW-0812">Transmembrane</keyword>
<keyword evidence="2" id="KW-1003">Cell membrane</keyword>
<sequence>MSTKTTDAPVDTHSSGASRARPTWPLHLLAIVVAGLVGGTIAYSFLSESLAALGIPDPGAVTTYGLPFFRAVAWMLAALSIGSFMFSAFYISPSVPDGDNTRLNSATLTVDGHLAARTGAVSALLFGLIGLLMIPLVLSDTSGTPLTGVLNPSAIAVALEQVATSQAWLVCALIAGVVGAVGLALRTWPSQPVLLLGAIGMIVPLGMEGHAASGGSHDYGTNAYLWHLVFMAVWIGGLMALIAHARRLGPDLETAVRRYSAVAFFAIAAVAVSGLVSMIIRIELSDLFTTRYGLIIVAKIAGTLILGLVGLAHRWLTIPQLNTDPRAFTRLAIGEVVIMAAVAGIAITMGRTPPPPPRDPNLSPMQIQMGYNLYEAPTFFNVWTIWRFDVMFASIAILLAVFYLWALWRVKKAGKDWPVSRTVWWLLGCVSLALIMSSGIGMHIPASYSMHMVGHMLLSMVVPLFLAMGGPLGLIMTAWDSGEPGKPNVHDWAYAFTRTRFLRLLTIPWVNLLQFLIVFYVLYLFIPLYDLAISEHAGHLIMNFLFLISGYFYFWELVGPDPIPGRAPTTIRLVWLVVSMPIHLILGVYLMQLNVIMGEEFYRSLELPWDPDLLADQKSGGGIAWAFGSFPLTFVFMLMLVWWRREERVVEAKIDADFDEAALKRERRAAAKAGAAATSGTDERPGPSTSTAAGAQAQAAEDEEEELDEFEAYNRMLQRYNEGEGGSISDYYNRGFPDQK</sequence>
<evidence type="ECO:0000256" key="4">
    <source>
        <dbReference type="ARBA" id="ARBA00022989"/>
    </source>
</evidence>
<keyword evidence="10" id="KW-1185">Reference proteome</keyword>
<evidence type="ECO:0000256" key="1">
    <source>
        <dbReference type="ARBA" id="ARBA00004651"/>
    </source>
</evidence>
<organism evidence="9 10">
    <name type="scientific">Corynebacterium maris DSM 45190</name>
    <dbReference type="NCBI Taxonomy" id="1224163"/>
    <lineage>
        <taxon>Bacteria</taxon>
        <taxon>Bacillati</taxon>
        <taxon>Actinomycetota</taxon>
        <taxon>Actinomycetes</taxon>
        <taxon>Mycobacteriales</taxon>
        <taxon>Corynebacteriaceae</taxon>
        <taxon>Corynebacterium</taxon>
    </lineage>
</organism>
<feature type="transmembrane region" description="Helical" evidence="7">
    <location>
        <begin position="390"/>
        <end position="410"/>
    </location>
</feature>
<dbReference type="EMBL" id="CP003924">
    <property type="protein sequence ID" value="AGS35558.1"/>
    <property type="molecule type" value="Genomic_DNA"/>
</dbReference>
<reference evidence="9 10" key="1">
    <citation type="submission" date="2012-11" db="EMBL/GenBank/DDBJ databases">
        <title>The complete genome sequence of Corynebacterium maris Coryn-1 (=DSM 45190).</title>
        <authorList>
            <person name="Schaffert L."/>
            <person name="Albersmeier A."/>
            <person name="Kalinowski J."/>
            <person name="Ruckert C."/>
        </authorList>
    </citation>
    <scope>NUCLEOTIDE SEQUENCE [LARGE SCALE GENOMIC DNA]</scope>
    <source>
        <strain evidence="10">Coryn-1</strain>
    </source>
</reference>
<dbReference type="PANTHER" id="PTHR34820:SF4">
    <property type="entry name" value="INNER MEMBRANE PROTEIN YEBZ"/>
    <property type="match status" value="1"/>
</dbReference>
<feature type="compositionally biased region" description="Acidic residues" evidence="6">
    <location>
        <begin position="700"/>
        <end position="711"/>
    </location>
</feature>